<dbReference type="Proteomes" id="UP000009097">
    <property type="component" value="Unassembled WGS sequence"/>
</dbReference>
<dbReference type="KEGG" id="fox:FOXG_19770"/>
<gene>
    <name evidence="1" type="ORF">FOXG_19770</name>
</gene>
<dbReference type="VEuPathDB" id="FungiDB:FOXG_19770"/>
<evidence type="ECO:0000313" key="2">
    <source>
        <dbReference type="Proteomes" id="UP000009097"/>
    </source>
</evidence>
<reference evidence="1" key="1">
    <citation type="submission" date="2007-04" db="EMBL/GenBank/DDBJ databases">
        <authorList>
            <consortium name="The Broad Institute Genome Sequencing Platform"/>
            <person name="Birren B."/>
            <person name="Lander E."/>
            <person name="Galagan J."/>
            <person name="Nusbaum C."/>
            <person name="Devon K."/>
            <person name="Ma L.-J."/>
            <person name="Jaffe D."/>
            <person name="Butler J."/>
            <person name="Alvarez P."/>
            <person name="Gnerre S."/>
            <person name="Grabherr M."/>
            <person name="Kleber M."/>
            <person name="Mauceli E."/>
            <person name="Brockman W."/>
            <person name="MacCallum I.A."/>
            <person name="Young S."/>
            <person name="LaButti K."/>
            <person name="DeCaprio D."/>
            <person name="Crawford M."/>
            <person name="Koehrsen M."/>
            <person name="Engels R."/>
            <person name="Montgomery P."/>
            <person name="Pearson M."/>
            <person name="Howarth C."/>
            <person name="Larson L."/>
            <person name="White J."/>
            <person name="O'Leary S."/>
            <person name="Kodira C."/>
            <person name="Zeng Q."/>
            <person name="Yandava C."/>
            <person name="Alvarado L."/>
            <person name="Kistler C."/>
            <person name="Shim W.-B."/>
            <person name="Kang S."/>
            <person name="Woloshuk C."/>
        </authorList>
    </citation>
    <scope>NUCLEOTIDE SEQUENCE</scope>
    <source>
        <strain evidence="1">4287</strain>
    </source>
</reference>
<sequence length="175" mass="20286">MSLRGFDAQTGQWHGLAGTNCHDATTPQSGFTKSGLQGVCEKQNTFKILQLERINDLHRREGDYLTLQHRDYIRTGARSCLLFTILIQSHRVRDCSASEPEASTAEPFFISFIKCQDKKREATHDISMESLPSLRRYRHRILMVYTNLLVRSRNIQPGRISTTRPWIVRTRMQYT</sequence>
<proteinExistence type="predicted"/>
<reference evidence="1" key="2">
    <citation type="journal article" date="2010" name="Nature">
        <title>Comparative genomics reveals mobile pathogenicity chromosomes in Fusarium.</title>
        <authorList>
            <person name="Ma L.J."/>
            <person name="van der Does H.C."/>
            <person name="Borkovich K.A."/>
            <person name="Coleman J.J."/>
            <person name="Daboussi M.J."/>
            <person name="Di Pietro A."/>
            <person name="Dufresne M."/>
            <person name="Freitag M."/>
            <person name="Grabherr M."/>
            <person name="Henrissat B."/>
            <person name="Houterman P.M."/>
            <person name="Kang S."/>
            <person name="Shim W.B."/>
            <person name="Woloshuk C."/>
            <person name="Xie X."/>
            <person name="Xu J.R."/>
            <person name="Antoniw J."/>
            <person name="Baker S.E."/>
            <person name="Bluhm B.H."/>
            <person name="Breakspear A."/>
            <person name="Brown D.W."/>
            <person name="Butchko R.A."/>
            <person name="Chapman S."/>
            <person name="Coulson R."/>
            <person name="Coutinho P.M."/>
            <person name="Danchin E.G."/>
            <person name="Diener A."/>
            <person name="Gale L.R."/>
            <person name="Gardiner D.M."/>
            <person name="Goff S."/>
            <person name="Hammond-Kosack K.E."/>
            <person name="Hilburn K."/>
            <person name="Hua-Van A."/>
            <person name="Jonkers W."/>
            <person name="Kazan K."/>
            <person name="Kodira C.D."/>
            <person name="Koehrsen M."/>
            <person name="Kumar L."/>
            <person name="Lee Y.H."/>
            <person name="Li L."/>
            <person name="Manners J.M."/>
            <person name="Miranda-Saavedra D."/>
            <person name="Mukherjee M."/>
            <person name="Park G."/>
            <person name="Park J."/>
            <person name="Park S.Y."/>
            <person name="Proctor R.H."/>
            <person name="Regev A."/>
            <person name="Ruiz-Roldan M.C."/>
            <person name="Sain D."/>
            <person name="Sakthikumar S."/>
            <person name="Sykes S."/>
            <person name="Schwartz D.C."/>
            <person name="Turgeon B.G."/>
            <person name="Wapinski I."/>
            <person name="Yoder O."/>
            <person name="Young S."/>
            <person name="Zeng Q."/>
            <person name="Zhou S."/>
            <person name="Galagan J."/>
            <person name="Cuomo C.A."/>
            <person name="Kistler H.C."/>
            <person name="Rep M."/>
        </authorList>
    </citation>
    <scope>NUCLEOTIDE SEQUENCE [LARGE SCALE GENOMIC DNA]</scope>
    <source>
        <strain evidence="1">4287</strain>
    </source>
</reference>
<evidence type="ECO:0000313" key="1">
    <source>
        <dbReference type="EMBL" id="KNB06743.1"/>
    </source>
</evidence>
<accession>A0A0J9V6H0</accession>
<dbReference type="AlphaFoldDB" id="A0A0J9V6H0"/>
<dbReference type="RefSeq" id="XP_018244788.1">
    <property type="nucleotide sequence ID" value="XM_018400035.1"/>
</dbReference>
<dbReference type="GeneID" id="28960476"/>
<dbReference type="EMBL" id="DS231705">
    <property type="protein sequence ID" value="KNB06743.1"/>
    <property type="molecule type" value="Genomic_DNA"/>
</dbReference>
<protein>
    <submittedName>
        <fullName evidence="1">Uncharacterized protein</fullName>
    </submittedName>
</protein>
<organism evidence="1 2">
    <name type="scientific">Fusarium oxysporum f. sp. lycopersici (strain 4287 / CBS 123668 / FGSC 9935 / NRRL 34936)</name>
    <name type="common">Fusarium vascular wilt of tomato</name>
    <dbReference type="NCBI Taxonomy" id="426428"/>
    <lineage>
        <taxon>Eukaryota</taxon>
        <taxon>Fungi</taxon>
        <taxon>Dikarya</taxon>
        <taxon>Ascomycota</taxon>
        <taxon>Pezizomycotina</taxon>
        <taxon>Sordariomycetes</taxon>
        <taxon>Hypocreomycetidae</taxon>
        <taxon>Hypocreales</taxon>
        <taxon>Nectriaceae</taxon>
        <taxon>Fusarium</taxon>
        <taxon>Fusarium oxysporum species complex</taxon>
    </lineage>
</organism>
<name>A0A0J9V6H0_FUSO4</name>